<accession>A0AAD5SC13</accession>
<dbReference type="PANTHER" id="PTHR10039">
    <property type="entry name" value="AMELOGENIN"/>
    <property type="match status" value="1"/>
</dbReference>
<feature type="non-terminal residue" evidence="4">
    <location>
        <position position="1"/>
    </location>
</feature>
<comment type="caution">
    <text evidence="4">The sequence shown here is derived from an EMBL/GenBank/DDBJ whole genome shotgun (WGS) entry which is preliminary data.</text>
</comment>
<evidence type="ECO:0000259" key="3">
    <source>
        <dbReference type="Pfam" id="PF24883"/>
    </source>
</evidence>
<dbReference type="EMBL" id="JADGJD010000352">
    <property type="protein sequence ID" value="KAJ3051842.1"/>
    <property type="molecule type" value="Genomic_DNA"/>
</dbReference>
<dbReference type="AlphaFoldDB" id="A0AAD5SC13"/>
<protein>
    <recommendedName>
        <fullName evidence="3">Nephrocystin 3-like N-terminal domain-containing protein</fullName>
    </recommendedName>
</protein>
<evidence type="ECO:0000313" key="5">
    <source>
        <dbReference type="Proteomes" id="UP001212841"/>
    </source>
</evidence>
<keyword evidence="5" id="KW-1185">Reference proteome</keyword>
<name>A0AAD5SC13_9FUNG</name>
<dbReference type="PANTHER" id="PTHR10039:SF14">
    <property type="entry name" value="NACHT DOMAIN-CONTAINING PROTEIN"/>
    <property type="match status" value="1"/>
</dbReference>
<dbReference type="Proteomes" id="UP001212841">
    <property type="component" value="Unassembled WGS sequence"/>
</dbReference>
<organism evidence="4 5">
    <name type="scientific">Rhizophlyctis rosea</name>
    <dbReference type="NCBI Taxonomy" id="64517"/>
    <lineage>
        <taxon>Eukaryota</taxon>
        <taxon>Fungi</taxon>
        <taxon>Fungi incertae sedis</taxon>
        <taxon>Chytridiomycota</taxon>
        <taxon>Chytridiomycota incertae sedis</taxon>
        <taxon>Chytridiomycetes</taxon>
        <taxon>Rhizophlyctidales</taxon>
        <taxon>Rhizophlyctidaceae</taxon>
        <taxon>Rhizophlyctis</taxon>
    </lineage>
</organism>
<evidence type="ECO:0000313" key="4">
    <source>
        <dbReference type="EMBL" id="KAJ3051842.1"/>
    </source>
</evidence>
<dbReference type="SUPFAM" id="SSF52540">
    <property type="entry name" value="P-loop containing nucleoside triphosphate hydrolases"/>
    <property type="match status" value="1"/>
</dbReference>
<feature type="region of interest" description="Disordered" evidence="2">
    <location>
        <begin position="1"/>
        <end position="27"/>
    </location>
</feature>
<evidence type="ECO:0000256" key="1">
    <source>
        <dbReference type="ARBA" id="ARBA00022737"/>
    </source>
</evidence>
<sequence>ANGGRVSVKLKDAMGSASKTTAADPLGKAEKLPEVDMKSELVRLMDTRKQNTRDWFPADLVSWLQQTNQSTFWLTGPPGSGKSVMAAVAVDSFSKMGNAPVAMFFCRFDDKSRRDPRMLVCTIAAQLGRIDPAMQQHIVGVFNTNPNLVTEEPIGALIDMLLHQTFLAVEGRTDPIVVLIDALDELQELEDYRDANAVGGRQKSQFLDALSRLIRSVPSFVRFLISSRPNAVIEKCLQPLHPTVCALTEETNNRDLYVHAESELGTVFHMPEQRSAIVETLVQKSQGLFIWLNMACSLILDGDEPDEVVRNIDNIPLGTDEMYRAILTAAYPESSTPLANFRLVIGCLAITEQDATVAVIAALLDDMSETTIYGVLNRIRELVEISKIGQTHRVRLIHKSVGDFLFDPQRCETRFCIPADDHHLMLAKKCIHIIGELQDNICLLDDAFMLNKDVDRGVIEEQISEDLRYACRFWSVHLLKWAEAKGGNLGDQLEEICTLVLSICETNLLHMVEVFSWLEDIPSLLESIESLIRWTSLVDSVVKLPETDSERSWEELNDEGNDNRVKIRELASDLLRLVREFSIPIQQSALQIYRSVLPFAPRDCLLTSVYMDNNAGFDVIKVGGFECGIWLKGSRNWNWTDMDHSRG</sequence>
<evidence type="ECO:0000256" key="2">
    <source>
        <dbReference type="SAM" id="MobiDB-lite"/>
    </source>
</evidence>
<dbReference type="InterPro" id="IPR056884">
    <property type="entry name" value="NPHP3-like_N"/>
</dbReference>
<dbReference type="Gene3D" id="3.40.50.300">
    <property type="entry name" value="P-loop containing nucleotide triphosphate hydrolases"/>
    <property type="match status" value="1"/>
</dbReference>
<dbReference type="Pfam" id="PF24883">
    <property type="entry name" value="NPHP3_N"/>
    <property type="match status" value="1"/>
</dbReference>
<keyword evidence="1" id="KW-0677">Repeat</keyword>
<proteinExistence type="predicted"/>
<reference evidence="4" key="1">
    <citation type="submission" date="2020-05" db="EMBL/GenBank/DDBJ databases">
        <title>Phylogenomic resolution of chytrid fungi.</title>
        <authorList>
            <person name="Stajich J.E."/>
            <person name="Amses K."/>
            <person name="Simmons R."/>
            <person name="Seto K."/>
            <person name="Myers J."/>
            <person name="Bonds A."/>
            <person name="Quandt C.A."/>
            <person name="Barry K."/>
            <person name="Liu P."/>
            <person name="Grigoriev I."/>
            <person name="Longcore J.E."/>
            <person name="James T.Y."/>
        </authorList>
    </citation>
    <scope>NUCLEOTIDE SEQUENCE</scope>
    <source>
        <strain evidence="4">JEL0318</strain>
    </source>
</reference>
<feature type="domain" description="Nephrocystin 3-like N-terminal" evidence="3">
    <location>
        <begin position="52"/>
        <end position="228"/>
    </location>
</feature>
<dbReference type="InterPro" id="IPR027417">
    <property type="entry name" value="P-loop_NTPase"/>
</dbReference>
<gene>
    <name evidence="4" type="ORF">HK097_007145</name>
</gene>